<organism evidence="1 2">
    <name type="scientific">Pseudooceanicola spongiae</name>
    <dbReference type="NCBI Taxonomy" id="2613965"/>
    <lineage>
        <taxon>Bacteria</taxon>
        <taxon>Pseudomonadati</taxon>
        <taxon>Pseudomonadota</taxon>
        <taxon>Alphaproteobacteria</taxon>
        <taxon>Rhodobacterales</taxon>
        <taxon>Paracoccaceae</taxon>
        <taxon>Pseudooceanicola</taxon>
    </lineage>
</organism>
<name>A0A7L9WJH4_9RHOB</name>
<dbReference type="Proteomes" id="UP000594118">
    <property type="component" value="Chromosome"/>
</dbReference>
<dbReference type="KEGG" id="pshq:F3W81_03960"/>
<keyword evidence="2" id="KW-1185">Reference proteome</keyword>
<evidence type="ECO:0000313" key="1">
    <source>
        <dbReference type="EMBL" id="QOL80053.1"/>
    </source>
</evidence>
<dbReference type="AlphaFoldDB" id="A0A7L9WJH4"/>
<dbReference type="RefSeq" id="WP_193082367.1">
    <property type="nucleotide sequence ID" value="NZ_CP045201.1"/>
</dbReference>
<gene>
    <name evidence="1" type="ORF">F3W81_03960</name>
</gene>
<dbReference type="EMBL" id="CP045201">
    <property type="protein sequence ID" value="QOL80053.1"/>
    <property type="molecule type" value="Genomic_DNA"/>
</dbReference>
<protein>
    <submittedName>
        <fullName evidence="1">Uncharacterized protein</fullName>
    </submittedName>
</protein>
<accession>A0A7L9WJH4</accession>
<sequence length="179" mass="20394">MDILTEEERRLIDEALARIPEEARRVPTGVSGMDPDYVWDPKTQRIITRNEVFAGGYRTMTLRNVRSPEDRMKDREISLDIRDGLSFSEISLLRHTSRERIQRVAREYGIEVARAKPAPRQKTASGNDDDITRKILTFVDGERGLTEIARLAGCHKDAVRLRRDRLGLNIPAANRGQAA</sequence>
<proteinExistence type="predicted"/>
<evidence type="ECO:0000313" key="2">
    <source>
        <dbReference type="Proteomes" id="UP000594118"/>
    </source>
</evidence>
<reference evidence="1 2" key="1">
    <citation type="submission" date="2019-10" db="EMBL/GenBank/DDBJ databases">
        <title>Pseudopuniceibacterium sp. HQ09 islated from Antarctica.</title>
        <authorList>
            <person name="Liao L."/>
            <person name="Su S."/>
            <person name="Chen B."/>
            <person name="Yu Y."/>
        </authorList>
    </citation>
    <scope>NUCLEOTIDE SEQUENCE [LARGE SCALE GENOMIC DNA]</scope>
    <source>
        <strain evidence="1 2">HQ09</strain>
    </source>
</reference>